<dbReference type="AlphaFoldDB" id="A0A915CZ30"/>
<dbReference type="Proteomes" id="UP000887574">
    <property type="component" value="Unplaced"/>
</dbReference>
<dbReference type="WBParaSite" id="jg141">
    <property type="protein sequence ID" value="jg141"/>
    <property type="gene ID" value="jg141"/>
</dbReference>
<reference evidence="2" key="1">
    <citation type="submission" date="2022-11" db="UniProtKB">
        <authorList>
            <consortium name="WormBaseParasite"/>
        </authorList>
    </citation>
    <scope>IDENTIFICATION</scope>
</reference>
<evidence type="ECO:0000313" key="1">
    <source>
        <dbReference type="Proteomes" id="UP000887574"/>
    </source>
</evidence>
<proteinExistence type="predicted"/>
<name>A0A915CZ30_9BILA</name>
<organism evidence="1 2">
    <name type="scientific">Ditylenchus dipsaci</name>
    <dbReference type="NCBI Taxonomy" id="166011"/>
    <lineage>
        <taxon>Eukaryota</taxon>
        <taxon>Metazoa</taxon>
        <taxon>Ecdysozoa</taxon>
        <taxon>Nematoda</taxon>
        <taxon>Chromadorea</taxon>
        <taxon>Rhabditida</taxon>
        <taxon>Tylenchina</taxon>
        <taxon>Tylenchomorpha</taxon>
        <taxon>Sphaerularioidea</taxon>
        <taxon>Anguinidae</taxon>
        <taxon>Anguininae</taxon>
        <taxon>Ditylenchus</taxon>
    </lineage>
</organism>
<protein>
    <submittedName>
        <fullName evidence="2">Uncharacterized protein</fullName>
    </submittedName>
</protein>
<evidence type="ECO:0000313" key="2">
    <source>
        <dbReference type="WBParaSite" id="jg141"/>
    </source>
</evidence>
<accession>A0A915CZ30</accession>
<sequence>MRPAVELVVESSHLDLSDLDEIMSRIPASKMNKSQLKILLAIMEYERLLKEEPAINTTRDFSHEEFTRNLSLSSEPSAKRWKTAHTNRQSGIADVTNNELCGRGIHIKLSTKQV</sequence>
<keyword evidence="1" id="KW-1185">Reference proteome</keyword>